<dbReference type="SUPFAM" id="SSF51294">
    <property type="entry name" value="Hedgehog/intein (Hint) domain"/>
    <property type="match status" value="1"/>
</dbReference>
<dbReference type="Gene3D" id="2.170.16.10">
    <property type="entry name" value="Hedgehog/Intein (Hint) domain"/>
    <property type="match status" value="1"/>
</dbReference>
<keyword evidence="1" id="KW-0732">Signal</keyword>
<accession>A0ABQ2BLL2</accession>
<sequence length="344" mass="38699">MPLNNYHNQKNIMRKITIVLLLIVATSFARAQQKVVNPRPLTMAEYDKAQGYTVADLDKDTYVKFNNTYILDRYESRKPYFITGDDGLKKRIDLYKLIAKEGMQEIGLMVFYTNETGKLFKALVPDFTAEGKVWEKYFQDIDNINKEEKNFVLKLSYILSKELAYQQYKALNAGKNLSEEAGTYGSDICFPGDEVVTMANGGEKLLKDIKPGDEVITIDPKSKLRSAVKVKELTIHEAKNYAITSVVLIAGKSINTFSGTEISLSAKILKATPNHPMTTVKGKMKIGEVKEGEEILCLNEKTGKYETYLVWKKEESAGGKQNVYNIIADAGSTFIMNGVMVMQK</sequence>
<comment type="caution">
    <text evidence="3">The sequence shown here is derived from an EMBL/GenBank/DDBJ whole genome shotgun (WGS) entry which is preliminary data.</text>
</comment>
<gene>
    <name evidence="3" type="ORF">GCM10008119_26480</name>
</gene>
<dbReference type="Proteomes" id="UP000645390">
    <property type="component" value="Unassembled WGS sequence"/>
</dbReference>
<dbReference type="CDD" id="cd00081">
    <property type="entry name" value="Hint"/>
    <property type="match status" value="1"/>
</dbReference>
<evidence type="ECO:0000313" key="4">
    <source>
        <dbReference type="Proteomes" id="UP000645390"/>
    </source>
</evidence>
<evidence type="ECO:0000313" key="3">
    <source>
        <dbReference type="EMBL" id="GGI27203.1"/>
    </source>
</evidence>
<protein>
    <recommendedName>
        <fullName evidence="2">Hint domain-containing protein</fullName>
    </recommendedName>
</protein>
<proteinExistence type="predicted"/>
<feature type="domain" description="Hint" evidence="2">
    <location>
        <begin position="187"/>
        <end position="299"/>
    </location>
</feature>
<dbReference type="SMART" id="SM00306">
    <property type="entry name" value="HintN"/>
    <property type="match status" value="1"/>
</dbReference>
<dbReference type="InterPro" id="IPR006141">
    <property type="entry name" value="Intein_N"/>
</dbReference>
<dbReference type="EMBL" id="BMDJ01000007">
    <property type="protein sequence ID" value="GGI27203.1"/>
    <property type="molecule type" value="Genomic_DNA"/>
</dbReference>
<evidence type="ECO:0000256" key="1">
    <source>
        <dbReference type="SAM" id="SignalP"/>
    </source>
</evidence>
<organism evidence="3 4">
    <name type="scientific">Pedobacter mendelii</name>
    <dbReference type="NCBI Taxonomy" id="1908240"/>
    <lineage>
        <taxon>Bacteria</taxon>
        <taxon>Pseudomonadati</taxon>
        <taxon>Bacteroidota</taxon>
        <taxon>Sphingobacteriia</taxon>
        <taxon>Sphingobacteriales</taxon>
        <taxon>Sphingobacteriaceae</taxon>
        <taxon>Pedobacter</taxon>
    </lineage>
</organism>
<dbReference type="InterPro" id="IPR036844">
    <property type="entry name" value="Hint_dom_sf"/>
</dbReference>
<feature type="signal peptide" evidence="1">
    <location>
        <begin position="1"/>
        <end position="31"/>
    </location>
</feature>
<dbReference type="InterPro" id="IPR003587">
    <property type="entry name" value="Hint_dom_N"/>
</dbReference>
<reference evidence="4" key="1">
    <citation type="journal article" date="2019" name="Int. J. Syst. Evol. Microbiol.">
        <title>The Global Catalogue of Microorganisms (GCM) 10K type strain sequencing project: providing services to taxonomists for standard genome sequencing and annotation.</title>
        <authorList>
            <consortium name="The Broad Institute Genomics Platform"/>
            <consortium name="The Broad Institute Genome Sequencing Center for Infectious Disease"/>
            <person name="Wu L."/>
            <person name="Ma J."/>
        </authorList>
    </citation>
    <scope>NUCLEOTIDE SEQUENCE [LARGE SCALE GENOMIC DNA]</scope>
    <source>
        <strain evidence="4">CCM 8939</strain>
    </source>
</reference>
<dbReference type="PROSITE" id="PS50817">
    <property type="entry name" value="INTEIN_N_TER"/>
    <property type="match status" value="1"/>
</dbReference>
<evidence type="ECO:0000259" key="2">
    <source>
        <dbReference type="SMART" id="SM00306"/>
    </source>
</evidence>
<name>A0ABQ2BLL2_9SPHI</name>
<keyword evidence="4" id="KW-1185">Reference proteome</keyword>
<feature type="chain" id="PRO_5045360501" description="Hint domain-containing protein" evidence="1">
    <location>
        <begin position="32"/>
        <end position="344"/>
    </location>
</feature>